<evidence type="ECO:0000313" key="4">
    <source>
        <dbReference type="EMBL" id="QQM32881.1"/>
    </source>
</evidence>
<evidence type="ECO:0000256" key="3">
    <source>
        <dbReference type="PROSITE-ProRule" id="PRU00742"/>
    </source>
</evidence>
<reference evidence="4 5" key="1">
    <citation type="submission" date="2020-12" db="EMBL/GenBank/DDBJ databases">
        <authorList>
            <person name="Zheng R.K."/>
            <person name="Sun C.M."/>
        </authorList>
    </citation>
    <scope>NUCLEOTIDE SEQUENCE [LARGE SCALE GENOMIC DNA]</scope>
    <source>
        <strain evidence="4 5">ZRK001</strain>
        <plasmid evidence="4 5">plas-001</plasmid>
    </source>
</reference>
<geneLocation type="plasmid" evidence="4 5">
    <name>plas-001</name>
</geneLocation>
<dbReference type="Proteomes" id="UP000596083">
    <property type="component" value="Plasmid plas-001"/>
</dbReference>
<organism evidence="4 5">
    <name type="scientific">Martelella lutilitoris</name>
    <dbReference type="NCBI Taxonomy" id="2583532"/>
    <lineage>
        <taxon>Bacteria</taxon>
        <taxon>Pseudomonadati</taxon>
        <taxon>Pseudomonadota</taxon>
        <taxon>Alphaproteobacteria</taxon>
        <taxon>Hyphomicrobiales</taxon>
        <taxon>Aurantimonadaceae</taxon>
        <taxon>Martelella</taxon>
    </lineage>
</organism>
<dbReference type="PIRSF" id="PIRSF036979">
    <property type="entry name" value="Arginase"/>
    <property type="match status" value="1"/>
</dbReference>
<dbReference type="RefSeq" id="WP_200338251.1">
    <property type="nucleotide sequence ID" value="NZ_CP066787.1"/>
</dbReference>
<dbReference type="PANTHER" id="PTHR11358:SF26">
    <property type="entry name" value="GUANIDINO ACID HYDROLASE, MITOCHONDRIAL"/>
    <property type="match status" value="1"/>
</dbReference>
<name>A0A7T7HPF4_9HYPH</name>
<dbReference type="KEGG" id="mlut:JET14_20760"/>
<evidence type="ECO:0000256" key="2">
    <source>
        <dbReference type="ARBA" id="ARBA00022801"/>
    </source>
</evidence>
<dbReference type="Gene3D" id="3.40.800.10">
    <property type="entry name" value="Ureohydrolase domain"/>
    <property type="match status" value="1"/>
</dbReference>
<dbReference type="InterPro" id="IPR006035">
    <property type="entry name" value="Ureohydrolase"/>
</dbReference>
<dbReference type="SUPFAM" id="SSF52768">
    <property type="entry name" value="Arginase/deacetylase"/>
    <property type="match status" value="1"/>
</dbReference>
<keyword evidence="1" id="KW-0479">Metal-binding</keyword>
<accession>A0A7T7HPF4</accession>
<dbReference type="AlphaFoldDB" id="A0A7T7HPF4"/>
<dbReference type="InterPro" id="IPR023696">
    <property type="entry name" value="Ureohydrolase_dom_sf"/>
</dbReference>
<dbReference type="Pfam" id="PF00491">
    <property type="entry name" value="Arginase"/>
    <property type="match status" value="1"/>
</dbReference>
<protein>
    <submittedName>
        <fullName evidence="4">Arginase family protein</fullName>
    </submittedName>
</protein>
<dbReference type="GO" id="GO:0046872">
    <property type="term" value="F:metal ion binding"/>
    <property type="evidence" value="ECO:0007669"/>
    <property type="project" value="UniProtKB-KW"/>
</dbReference>
<sequence length="323" mass="34048">MTESVDLGVLFGAAADTKTFLGLDACGELTTLDAPIAIIGAPCATPYASAGAYCRNAPDALRRATAPLTANVDHFDFDLGGPVFPESGLRAVDCGNLPFDENDAAGNRGTIRKAVSTVISRGAVPVLLGGDDSIPIPMIDALSETGRKYTIVQIDAHIDWRDSHMGENMGLSSTMRRASEMGHIERIIQVGARGIGSARASDVEDARRWGASLFTAHQLGRDGLEPVLDMIPDGTDVIVCFDADAFDSTLVPGVIARGPGGLSYFQTLDLLFGIAKRGRIAAMDFVEFMPERDIDGLGALSFARVITSALGILARQRAAAKPV</sequence>
<gene>
    <name evidence="4" type="ORF">JET14_20760</name>
</gene>
<dbReference type="PANTHER" id="PTHR11358">
    <property type="entry name" value="ARGINASE/AGMATINASE"/>
    <property type="match status" value="1"/>
</dbReference>
<keyword evidence="2" id="KW-0378">Hydrolase</keyword>
<proteinExistence type="inferred from homology"/>
<comment type="similarity">
    <text evidence="3">Belongs to the arginase family.</text>
</comment>
<evidence type="ECO:0000256" key="1">
    <source>
        <dbReference type="ARBA" id="ARBA00022723"/>
    </source>
</evidence>
<evidence type="ECO:0000313" key="5">
    <source>
        <dbReference type="Proteomes" id="UP000596083"/>
    </source>
</evidence>
<dbReference type="GO" id="GO:0033389">
    <property type="term" value="P:putrescine biosynthetic process from arginine, via agmatine"/>
    <property type="evidence" value="ECO:0007669"/>
    <property type="project" value="TreeGrafter"/>
</dbReference>
<keyword evidence="4" id="KW-0614">Plasmid</keyword>
<dbReference type="EMBL" id="CP066787">
    <property type="protein sequence ID" value="QQM32881.1"/>
    <property type="molecule type" value="Genomic_DNA"/>
</dbReference>
<dbReference type="GO" id="GO:0008783">
    <property type="term" value="F:agmatinase activity"/>
    <property type="evidence" value="ECO:0007669"/>
    <property type="project" value="TreeGrafter"/>
</dbReference>
<dbReference type="PROSITE" id="PS51409">
    <property type="entry name" value="ARGINASE_2"/>
    <property type="match status" value="1"/>
</dbReference>